<dbReference type="Proteomes" id="UP000063229">
    <property type="component" value="Chromosome"/>
</dbReference>
<evidence type="ECO:0000313" key="1">
    <source>
        <dbReference type="EMBL" id="AMB86690.1"/>
    </source>
</evidence>
<dbReference type="RefSeq" id="WP_060783233.1">
    <property type="nucleotide sequence ID" value="NZ_CP014135.1"/>
</dbReference>
<keyword evidence="2" id="KW-1185">Reference proteome</keyword>
<reference evidence="1 2" key="1">
    <citation type="submission" date="2016-01" db="EMBL/GenBank/DDBJ databases">
        <authorList>
            <person name="McClelland M."/>
            <person name="Jain A."/>
            <person name="Saraogi P."/>
            <person name="Mendelson R."/>
            <person name="Westerman R."/>
            <person name="SanMiguel P."/>
            <person name="Csonka L."/>
        </authorList>
    </citation>
    <scope>NUCLEOTIDE SEQUENCE [LARGE SCALE GENOMIC DNA]</scope>
    <source>
        <strain evidence="1 2">NCPPB 2472</strain>
    </source>
</reference>
<dbReference type="InterPro" id="IPR049725">
    <property type="entry name" value="STM3845-like"/>
</dbReference>
<dbReference type="AlphaFoldDB" id="A0A0X1T3Q6"/>
<organism evidence="1 2">
    <name type="scientific">Pseudomonas agarici</name>
    <dbReference type="NCBI Taxonomy" id="46677"/>
    <lineage>
        <taxon>Bacteria</taxon>
        <taxon>Pseudomonadati</taxon>
        <taxon>Pseudomonadota</taxon>
        <taxon>Gammaproteobacteria</taxon>
        <taxon>Pseudomonadales</taxon>
        <taxon>Pseudomonadaceae</taxon>
        <taxon>Pseudomonas</taxon>
    </lineage>
</organism>
<dbReference type="EMBL" id="CP014135">
    <property type="protein sequence ID" value="AMB86690.1"/>
    <property type="molecule type" value="Genomic_DNA"/>
</dbReference>
<gene>
    <name evidence="1" type="ORF">AWM79_15825</name>
</gene>
<sequence>MDPRQKILADIDLVESKILFSKNPIVLLCGGSVPEKAHAEAPDPELASLRHAVTRRYPPYEIFRPEEIKSWQEDGVFKNLMDYESDLASICSLIVIILESAGAIAELGAFSQLPDSSKKLVVIVAEKFADENSFINLGILKFIARDHEKGVKRYPWEITRPFDISEQMVEDVVDDINIELTNLNKTQKFNINSEIHLVVLIYELIKMFVALKESELIEAISGFGRVIHRDALRRKIFLLKHFRLVEVIGYSDATYFSSRDDSFHKIRFALKPDGALDHLRIRAESIAYYSSTKTERNRMRAIQQAKLGADK</sequence>
<accession>A0A0X1T3Q6</accession>
<dbReference type="NCBIfam" id="NF038232">
    <property type="entry name" value="STM3845_fam"/>
    <property type="match status" value="1"/>
</dbReference>
<proteinExistence type="predicted"/>
<protein>
    <submittedName>
        <fullName evidence="1">Uncharacterized protein</fullName>
    </submittedName>
</protein>
<name>A0A0X1T3Q6_PSEAA</name>
<dbReference type="KEGG" id="pagb:AWM79_15825"/>
<evidence type="ECO:0000313" key="2">
    <source>
        <dbReference type="Proteomes" id="UP000063229"/>
    </source>
</evidence>